<gene>
    <name evidence="3" type="ORF">EXE57_06230</name>
</gene>
<dbReference type="PANTHER" id="PTHR43540">
    <property type="entry name" value="PEROXYUREIDOACRYLATE/UREIDOACRYLATE AMIDOHYDROLASE-RELATED"/>
    <property type="match status" value="1"/>
</dbReference>
<dbReference type="AlphaFoldDB" id="A0A4P7GIU2"/>
<dbReference type="CDD" id="cd00431">
    <property type="entry name" value="cysteine_hydrolases"/>
    <property type="match status" value="1"/>
</dbReference>
<dbReference type="SUPFAM" id="SSF52499">
    <property type="entry name" value="Isochorismatase-like hydrolases"/>
    <property type="match status" value="1"/>
</dbReference>
<keyword evidence="1 3" id="KW-0378">Hydrolase</keyword>
<protein>
    <submittedName>
        <fullName evidence="3">Cysteine hydrolase</fullName>
    </submittedName>
</protein>
<dbReference type="Gene3D" id="3.40.50.850">
    <property type="entry name" value="Isochorismatase-like"/>
    <property type="match status" value="1"/>
</dbReference>
<dbReference type="PANTHER" id="PTHR43540:SF7">
    <property type="entry name" value="ISOCHORISMATASE FAMILY PROTEIN YECD"/>
    <property type="match status" value="1"/>
</dbReference>
<dbReference type="InterPro" id="IPR050272">
    <property type="entry name" value="Isochorismatase-like_hydrls"/>
</dbReference>
<dbReference type="Proteomes" id="UP000294894">
    <property type="component" value="Chromosome"/>
</dbReference>
<proteinExistence type="predicted"/>
<feature type="domain" description="Isochorismatase-like" evidence="2">
    <location>
        <begin position="37"/>
        <end position="215"/>
    </location>
</feature>
<evidence type="ECO:0000313" key="3">
    <source>
        <dbReference type="EMBL" id="QBR91918.1"/>
    </source>
</evidence>
<evidence type="ECO:0000313" key="4">
    <source>
        <dbReference type="Proteomes" id="UP000294894"/>
    </source>
</evidence>
<dbReference type="OrthoDB" id="3398739at2"/>
<sequence length="228" mass="24665">MAGSARHDWRIEEREYERHRARRGRRHAFESVDPSTTALVVVDLVDFFFATGNPYLHGIVPQVNTLAGGVREAGGVVAWVVPGETEPTAVQRELYGAEAAETYARSGGSGVVRDRVWHELDIDDSDLFAEKTAASAFFPGASDLPARLGERGIETVVVAGTVTNVCVEATVRDASTLGHRVILVADACAAVRDRDHNATLHTVYRTFGDVRTTAEVLGLLRGQVAPDD</sequence>
<evidence type="ECO:0000256" key="1">
    <source>
        <dbReference type="ARBA" id="ARBA00022801"/>
    </source>
</evidence>
<name>A0A4P7GIU2_9ACTN</name>
<dbReference type="InterPro" id="IPR000868">
    <property type="entry name" value="Isochorismatase-like_dom"/>
</dbReference>
<keyword evidence="4" id="KW-1185">Reference proteome</keyword>
<dbReference type="InterPro" id="IPR036380">
    <property type="entry name" value="Isochorismatase-like_sf"/>
</dbReference>
<dbReference type="Pfam" id="PF00857">
    <property type="entry name" value="Isochorismatase"/>
    <property type="match status" value="1"/>
</dbReference>
<dbReference type="KEGG" id="noy:EXE57_06230"/>
<dbReference type="RefSeq" id="WP_135075156.1">
    <property type="nucleotide sequence ID" value="NZ_CP038267.1"/>
</dbReference>
<evidence type="ECO:0000259" key="2">
    <source>
        <dbReference type="Pfam" id="PF00857"/>
    </source>
</evidence>
<dbReference type="GO" id="GO:0016787">
    <property type="term" value="F:hydrolase activity"/>
    <property type="evidence" value="ECO:0007669"/>
    <property type="project" value="UniProtKB-KW"/>
</dbReference>
<reference evidence="3 4" key="1">
    <citation type="submission" date="2019-03" db="EMBL/GenBank/DDBJ databases">
        <title>Three New Species of Nocardioides, Nocardioides euryhalodurans sp. nov., Nocardioides seonyuensis sp. nov. and Nocardioides eburneoflavus sp. nov., Iolated from Soil.</title>
        <authorList>
            <person name="Roh S.G."/>
            <person name="Lee C."/>
            <person name="Kim M.-K."/>
            <person name="Kim S.B."/>
        </authorList>
    </citation>
    <scope>NUCLEOTIDE SEQUENCE [LARGE SCALE GENOMIC DNA]</scope>
    <source>
        <strain evidence="3 4">MMS17-SY117</strain>
    </source>
</reference>
<accession>A0A4P7GIU2</accession>
<organism evidence="3 4">
    <name type="scientific">Nocardioides euryhalodurans</name>
    <dbReference type="NCBI Taxonomy" id="2518370"/>
    <lineage>
        <taxon>Bacteria</taxon>
        <taxon>Bacillati</taxon>
        <taxon>Actinomycetota</taxon>
        <taxon>Actinomycetes</taxon>
        <taxon>Propionibacteriales</taxon>
        <taxon>Nocardioidaceae</taxon>
        <taxon>Nocardioides</taxon>
    </lineage>
</organism>
<dbReference type="EMBL" id="CP038267">
    <property type="protein sequence ID" value="QBR91918.1"/>
    <property type="molecule type" value="Genomic_DNA"/>
</dbReference>